<evidence type="ECO:0000313" key="7">
    <source>
        <dbReference type="Proteomes" id="UP000282106"/>
    </source>
</evidence>
<evidence type="ECO:0000256" key="3">
    <source>
        <dbReference type="ARBA" id="ARBA00022741"/>
    </source>
</evidence>
<dbReference type="PROSITE" id="PS00211">
    <property type="entry name" value="ABC_TRANSPORTER_1"/>
    <property type="match status" value="1"/>
</dbReference>
<dbReference type="SMART" id="SM00382">
    <property type="entry name" value="AAA"/>
    <property type="match status" value="1"/>
</dbReference>
<keyword evidence="3" id="KW-0547">Nucleotide-binding</keyword>
<evidence type="ECO:0000259" key="5">
    <source>
        <dbReference type="PROSITE" id="PS50893"/>
    </source>
</evidence>
<dbReference type="GO" id="GO:0016020">
    <property type="term" value="C:membrane"/>
    <property type="evidence" value="ECO:0007669"/>
    <property type="project" value="InterPro"/>
</dbReference>
<protein>
    <submittedName>
        <fullName evidence="6">ATP-binding cassette domain-containing protein</fullName>
    </submittedName>
</protein>
<dbReference type="EMBL" id="RJVO01000002">
    <property type="protein sequence ID" value="ROH92028.1"/>
    <property type="molecule type" value="Genomic_DNA"/>
</dbReference>
<dbReference type="PANTHER" id="PTHR46743">
    <property type="entry name" value="TEICHOIC ACIDS EXPORT ATP-BINDING PROTEIN TAGH"/>
    <property type="match status" value="1"/>
</dbReference>
<dbReference type="InterPro" id="IPR015860">
    <property type="entry name" value="ABC_transpr_TagH-like"/>
</dbReference>
<evidence type="ECO:0000256" key="1">
    <source>
        <dbReference type="ARBA" id="ARBA00005417"/>
    </source>
</evidence>
<accession>A0A3N0VII4</accession>
<dbReference type="InterPro" id="IPR050683">
    <property type="entry name" value="Bact_Polysacc_Export_ATP-bd"/>
</dbReference>
<comment type="similarity">
    <text evidence="1">Belongs to the ABC transporter superfamily.</text>
</comment>
<dbReference type="RefSeq" id="WP_123211071.1">
    <property type="nucleotide sequence ID" value="NZ_RJVO01000002.1"/>
</dbReference>
<evidence type="ECO:0000256" key="2">
    <source>
        <dbReference type="ARBA" id="ARBA00022448"/>
    </source>
</evidence>
<organism evidence="6 7">
    <name type="scientific">Stagnimonas aquatica</name>
    <dbReference type="NCBI Taxonomy" id="2689987"/>
    <lineage>
        <taxon>Bacteria</taxon>
        <taxon>Pseudomonadati</taxon>
        <taxon>Pseudomonadota</taxon>
        <taxon>Gammaproteobacteria</taxon>
        <taxon>Nevskiales</taxon>
        <taxon>Nevskiaceae</taxon>
        <taxon>Stagnimonas</taxon>
    </lineage>
</organism>
<dbReference type="InterPro" id="IPR003593">
    <property type="entry name" value="AAA+_ATPase"/>
</dbReference>
<dbReference type="Pfam" id="PF00005">
    <property type="entry name" value="ABC_tran"/>
    <property type="match status" value="1"/>
</dbReference>
<keyword evidence="2" id="KW-0813">Transport</keyword>
<dbReference type="PANTHER" id="PTHR46743:SF2">
    <property type="entry name" value="TEICHOIC ACIDS EXPORT ATP-BINDING PROTEIN TAGH"/>
    <property type="match status" value="1"/>
</dbReference>
<feature type="domain" description="ABC transporter" evidence="5">
    <location>
        <begin position="45"/>
        <end position="264"/>
    </location>
</feature>
<proteinExistence type="inferred from homology"/>
<dbReference type="Proteomes" id="UP000282106">
    <property type="component" value="Unassembled WGS sequence"/>
</dbReference>
<dbReference type="CDD" id="cd03220">
    <property type="entry name" value="ABC_KpsT_Wzt"/>
    <property type="match status" value="1"/>
</dbReference>
<dbReference type="GO" id="GO:0005524">
    <property type="term" value="F:ATP binding"/>
    <property type="evidence" value="ECO:0007669"/>
    <property type="project" value="UniProtKB-KW"/>
</dbReference>
<evidence type="ECO:0000313" key="6">
    <source>
        <dbReference type="EMBL" id="ROH92028.1"/>
    </source>
</evidence>
<sequence>MSDYALKVEDLSKCFRVGAVRKGNPQTLVAQTAEAGLRALRRLSGRVSAEEKAATEHWALRDLNLEVKEGEVVGVIGHNGSGKSTLLKILSRITAPSTGRVRVRGRMASLLEVGTGFHPDLSGRENVFLNAAILGLKRAETRRRFDAIVEFSGVGRFIDTPVRNYSSGMKVRLGFAVAAHLDPDVLLIDEVLAVGDAAFQQRCLERIEQVGAAGRTILFVSHQLGAVSRLAPRSVLLNRGRIAFDGPTLTAIRHYEEHIGGFQSQQRWDDPAQAPGDDCVRLRAVQLTSDGKPLSGPVDVRRPLELRLRYEVFKAGLPILPSLHLYDFSGTPVLSAIDNHPEWHGQSRGAGVYETVAVFPGNLFNEGSFQLAVGLSTLDPFLSHAYVHHALAFSLYDPIEGDSTRGQYRGELQGYMRPALDWQTARLGA</sequence>
<dbReference type="SUPFAM" id="SSF52540">
    <property type="entry name" value="P-loop containing nucleoside triphosphate hydrolases"/>
    <property type="match status" value="1"/>
</dbReference>
<name>A0A3N0VII4_9GAMM</name>
<evidence type="ECO:0000256" key="4">
    <source>
        <dbReference type="ARBA" id="ARBA00022840"/>
    </source>
</evidence>
<dbReference type="InterPro" id="IPR017871">
    <property type="entry name" value="ABC_transporter-like_CS"/>
</dbReference>
<keyword evidence="4 6" id="KW-0067">ATP-binding</keyword>
<dbReference type="InterPro" id="IPR027417">
    <property type="entry name" value="P-loop_NTPase"/>
</dbReference>
<dbReference type="PROSITE" id="PS50893">
    <property type="entry name" value="ABC_TRANSPORTER_2"/>
    <property type="match status" value="1"/>
</dbReference>
<gene>
    <name evidence="6" type="ORF">ED208_06565</name>
</gene>
<reference evidence="6 7" key="1">
    <citation type="submission" date="2018-10" db="EMBL/GenBank/DDBJ databases">
        <authorList>
            <person name="Chen W.-M."/>
        </authorList>
    </citation>
    <scope>NUCLEOTIDE SEQUENCE [LARGE SCALE GENOMIC DNA]</scope>
    <source>
        <strain evidence="6 7">THS-13</strain>
    </source>
</reference>
<dbReference type="GO" id="GO:0140359">
    <property type="term" value="F:ABC-type transporter activity"/>
    <property type="evidence" value="ECO:0007669"/>
    <property type="project" value="InterPro"/>
</dbReference>
<dbReference type="GO" id="GO:0016887">
    <property type="term" value="F:ATP hydrolysis activity"/>
    <property type="evidence" value="ECO:0007669"/>
    <property type="project" value="InterPro"/>
</dbReference>
<comment type="caution">
    <text evidence="6">The sequence shown here is derived from an EMBL/GenBank/DDBJ whole genome shotgun (WGS) entry which is preliminary data.</text>
</comment>
<dbReference type="AlphaFoldDB" id="A0A3N0VII4"/>
<dbReference type="InParanoid" id="A0A3N0VII4"/>
<dbReference type="Gene3D" id="3.40.50.300">
    <property type="entry name" value="P-loop containing nucleotide triphosphate hydrolases"/>
    <property type="match status" value="1"/>
</dbReference>
<keyword evidence="7" id="KW-1185">Reference proteome</keyword>
<dbReference type="InterPro" id="IPR003439">
    <property type="entry name" value="ABC_transporter-like_ATP-bd"/>
</dbReference>